<proteinExistence type="predicted"/>
<gene>
    <name evidence="6" type="ORF">DR871_003435</name>
</gene>
<protein>
    <submittedName>
        <fullName evidence="6">Uncharacterized protein</fullName>
    </submittedName>
</protein>
<evidence type="ECO:0000313" key="6">
    <source>
        <dbReference type="EMBL" id="RYJ53111.1"/>
    </source>
</evidence>
<organism evidence="6 7">
    <name type="scientific">Flavobacterium petrolei</name>
    <dbReference type="NCBI Taxonomy" id="2259594"/>
    <lineage>
        <taxon>Bacteria</taxon>
        <taxon>Pseudomonadati</taxon>
        <taxon>Bacteroidota</taxon>
        <taxon>Flavobacteriia</taxon>
        <taxon>Flavobacteriales</taxon>
        <taxon>Flavobacteriaceae</taxon>
        <taxon>Flavobacterium</taxon>
    </lineage>
</organism>
<comment type="caution">
    <text evidence="6">The sequence shown here is derived from an EMBL/GenBank/DDBJ whole genome shotgun (WGS) entry which is preliminary data.</text>
</comment>
<sequence length="154" mass="17554">MEPKAKQEGEIEKINKFTGYQLPNKFKIVGLVLFIASVLSIITSLKLYMLDVKYHELFERIALSSSVIGLLIISISREKIEDELIGKIRMQSYNYAVIVTVLVYLTLPFIHFTIESILSSMPKIEGSKDVAVLALLLTIQILTFRKLKKAYNEE</sequence>
<feature type="transmembrane region" description="Helical" evidence="5">
    <location>
        <begin position="92"/>
        <end position="110"/>
    </location>
</feature>
<dbReference type="Proteomes" id="UP000253235">
    <property type="component" value="Unassembled WGS sequence"/>
</dbReference>
<keyword evidence="7" id="KW-1185">Reference proteome</keyword>
<feature type="transmembrane region" description="Helical" evidence="5">
    <location>
        <begin position="130"/>
        <end position="147"/>
    </location>
</feature>
<evidence type="ECO:0000256" key="3">
    <source>
        <dbReference type="ARBA" id="ARBA00022989"/>
    </source>
</evidence>
<dbReference type="RefSeq" id="WP_113664848.1">
    <property type="nucleotide sequence ID" value="NZ_JBIPCZ010000001.1"/>
</dbReference>
<evidence type="ECO:0000313" key="7">
    <source>
        <dbReference type="Proteomes" id="UP000253235"/>
    </source>
</evidence>
<reference evidence="6 7" key="1">
    <citation type="submission" date="2019-01" db="EMBL/GenBank/DDBJ databases">
        <title>Flavobacterium sp. nov. isolated from arctic soil.</title>
        <authorList>
            <person name="Kim D.-U."/>
        </authorList>
    </citation>
    <scope>NUCLEOTIDE SEQUENCE [LARGE SCALE GENOMIC DNA]</scope>
    <source>
        <strain evidence="6 7">Kopri-42</strain>
    </source>
</reference>
<dbReference type="EMBL" id="QNVY02000001">
    <property type="protein sequence ID" value="RYJ53111.1"/>
    <property type="molecule type" value="Genomic_DNA"/>
</dbReference>
<feature type="transmembrane region" description="Helical" evidence="5">
    <location>
        <begin position="28"/>
        <end position="49"/>
    </location>
</feature>
<accession>A0A482TLT6</accession>
<dbReference type="SUPFAM" id="SSF161098">
    <property type="entry name" value="MetI-like"/>
    <property type="match status" value="1"/>
</dbReference>
<keyword evidence="4 5" id="KW-0472">Membrane</keyword>
<evidence type="ECO:0000256" key="1">
    <source>
        <dbReference type="ARBA" id="ARBA00004141"/>
    </source>
</evidence>
<evidence type="ECO:0000256" key="5">
    <source>
        <dbReference type="SAM" id="Phobius"/>
    </source>
</evidence>
<keyword evidence="2 5" id="KW-0812">Transmembrane</keyword>
<evidence type="ECO:0000256" key="2">
    <source>
        <dbReference type="ARBA" id="ARBA00022692"/>
    </source>
</evidence>
<keyword evidence="3 5" id="KW-1133">Transmembrane helix</keyword>
<dbReference type="InterPro" id="IPR035906">
    <property type="entry name" value="MetI-like_sf"/>
</dbReference>
<dbReference type="AlphaFoldDB" id="A0A482TLT6"/>
<dbReference type="OrthoDB" id="1445931at2"/>
<dbReference type="GO" id="GO:0016020">
    <property type="term" value="C:membrane"/>
    <property type="evidence" value="ECO:0007669"/>
    <property type="project" value="UniProtKB-SubCell"/>
</dbReference>
<evidence type="ECO:0000256" key="4">
    <source>
        <dbReference type="ARBA" id="ARBA00023136"/>
    </source>
</evidence>
<name>A0A482TLT6_9FLAO</name>
<comment type="subcellular location">
    <subcellularLocation>
        <location evidence="1">Membrane</location>
        <topology evidence="1">Multi-pass membrane protein</topology>
    </subcellularLocation>
</comment>